<name>A0A1F5VMS7_9BACT</name>
<evidence type="ECO:0000313" key="2">
    <source>
        <dbReference type="EMBL" id="OGF64700.1"/>
    </source>
</evidence>
<proteinExistence type="predicted"/>
<dbReference type="InterPro" id="IPR024775">
    <property type="entry name" value="DinB-like"/>
</dbReference>
<dbReference type="SUPFAM" id="SSF109854">
    <property type="entry name" value="DinB/YfiT-like putative metalloenzymes"/>
    <property type="match status" value="1"/>
</dbReference>
<accession>A0A1F5VMS7</accession>
<evidence type="ECO:0000259" key="1">
    <source>
        <dbReference type="Pfam" id="PF12867"/>
    </source>
</evidence>
<dbReference type="InterPro" id="IPR034660">
    <property type="entry name" value="DinB/YfiT-like"/>
</dbReference>
<sequence length="160" mass="18171">MLYSMRLILECNTQLFLNVLNGVTDEIALKRVNQKSNSILFLAAHLLDARYFLANYTGNSIECPFKELFRKVNSAKDALLLPDLSKIIAEWNNISPLLINHLEHLPNEVLQKTSEMSFPINDKTIMGGIAFLVQHESYHIGQIAFLRKLHGLPAMSYGEK</sequence>
<dbReference type="AlphaFoldDB" id="A0A1F5VMS7"/>
<gene>
    <name evidence="2" type="ORF">A2Y62_14665</name>
</gene>
<dbReference type="EMBL" id="MFGW01000132">
    <property type="protein sequence ID" value="OGF64700.1"/>
    <property type="molecule type" value="Genomic_DNA"/>
</dbReference>
<reference evidence="2 3" key="1">
    <citation type="journal article" date="2016" name="Nat. Commun.">
        <title>Thousands of microbial genomes shed light on interconnected biogeochemical processes in an aquifer system.</title>
        <authorList>
            <person name="Anantharaman K."/>
            <person name="Brown C.T."/>
            <person name="Hug L.A."/>
            <person name="Sharon I."/>
            <person name="Castelle C.J."/>
            <person name="Probst A.J."/>
            <person name="Thomas B.C."/>
            <person name="Singh A."/>
            <person name="Wilkins M.J."/>
            <person name="Karaoz U."/>
            <person name="Brodie E.L."/>
            <person name="Williams K.H."/>
            <person name="Hubbard S.S."/>
            <person name="Banfield J.F."/>
        </authorList>
    </citation>
    <scope>NUCLEOTIDE SEQUENCE [LARGE SCALE GENOMIC DNA]</scope>
</reference>
<dbReference type="Gene3D" id="1.20.120.450">
    <property type="entry name" value="dinb family like domain"/>
    <property type="match status" value="1"/>
</dbReference>
<organism evidence="2 3">
    <name type="scientific">Candidatus Fischerbacteria bacterium RBG_13_37_8</name>
    <dbReference type="NCBI Taxonomy" id="1817863"/>
    <lineage>
        <taxon>Bacteria</taxon>
        <taxon>Candidatus Fischeribacteriota</taxon>
    </lineage>
</organism>
<feature type="domain" description="DinB-like" evidence="1">
    <location>
        <begin position="12"/>
        <end position="143"/>
    </location>
</feature>
<dbReference type="Proteomes" id="UP000178943">
    <property type="component" value="Unassembled WGS sequence"/>
</dbReference>
<comment type="caution">
    <text evidence="2">The sequence shown here is derived from an EMBL/GenBank/DDBJ whole genome shotgun (WGS) entry which is preliminary data.</text>
</comment>
<dbReference type="Pfam" id="PF12867">
    <property type="entry name" value="DinB_2"/>
    <property type="match status" value="1"/>
</dbReference>
<evidence type="ECO:0000313" key="3">
    <source>
        <dbReference type="Proteomes" id="UP000178943"/>
    </source>
</evidence>
<protein>
    <recommendedName>
        <fullName evidence="1">DinB-like domain-containing protein</fullName>
    </recommendedName>
</protein>